<gene>
    <name evidence="1" type="ORF">B5K06_33405</name>
</gene>
<dbReference type="Gene3D" id="1.10.10.10">
    <property type="entry name" value="Winged helix-like DNA-binding domain superfamily/Winged helix DNA-binding domain"/>
    <property type="match status" value="1"/>
</dbReference>
<organism evidence="1 2">
    <name type="scientific">Rhizobium grahamii</name>
    <dbReference type="NCBI Taxonomy" id="1120045"/>
    <lineage>
        <taxon>Bacteria</taxon>
        <taxon>Pseudomonadati</taxon>
        <taxon>Pseudomonadota</taxon>
        <taxon>Alphaproteobacteria</taxon>
        <taxon>Hyphomicrobiales</taxon>
        <taxon>Rhizobiaceae</taxon>
        <taxon>Rhizobium/Agrobacterium group</taxon>
        <taxon>Rhizobium</taxon>
    </lineage>
</organism>
<reference evidence="1 2" key="1">
    <citation type="submission" date="2017-03" db="EMBL/GenBank/DDBJ databases">
        <title>Genome analysis of Rhizobial strains effectives or ineffectives for nitrogen fixation isolated from bean seeds.</title>
        <authorList>
            <person name="Peralta H."/>
            <person name="Aguilar-Vera A."/>
            <person name="Mora Y."/>
            <person name="Vargas-Lagunas C."/>
            <person name="Girard L."/>
            <person name="Mora J."/>
        </authorList>
    </citation>
    <scope>NUCLEOTIDE SEQUENCE [LARGE SCALE GENOMIC DNA]</scope>
    <source>
        <strain evidence="1 2">CCGM3</strain>
    </source>
</reference>
<feature type="non-terminal residue" evidence="1">
    <location>
        <position position="146"/>
    </location>
</feature>
<dbReference type="Gene3D" id="3.40.190.10">
    <property type="entry name" value="Periplasmic binding protein-like II"/>
    <property type="match status" value="1"/>
</dbReference>
<comment type="caution">
    <text evidence="1">The sequence shown here is derived from an EMBL/GenBank/DDBJ whole genome shotgun (WGS) entry which is preliminary data.</text>
</comment>
<evidence type="ECO:0000313" key="1">
    <source>
        <dbReference type="EMBL" id="RDJ01351.1"/>
    </source>
</evidence>
<dbReference type="InterPro" id="IPR036388">
    <property type="entry name" value="WH-like_DNA-bd_sf"/>
</dbReference>
<dbReference type="Proteomes" id="UP000254939">
    <property type="component" value="Unassembled WGS sequence"/>
</dbReference>
<dbReference type="EMBL" id="NAAC01000051">
    <property type="protein sequence ID" value="RDJ01351.1"/>
    <property type="molecule type" value="Genomic_DNA"/>
</dbReference>
<evidence type="ECO:0000313" key="2">
    <source>
        <dbReference type="Proteomes" id="UP000254939"/>
    </source>
</evidence>
<accession>A0A370KDL9</accession>
<proteinExistence type="predicted"/>
<sequence>MAEVRRVQRRIGVALWRQIADRVRDAIGRSVDNEVGIAPPKMTSAEQFYVNRHTLRNDLTALDQEGIVRTPQGRSRLTGLVGSRRRLVAASVVLSAMALPLQAAAQEPNFRIGSSVISELKYKPGFKHFDYVNPDAPKGGNLRLSA</sequence>
<protein>
    <submittedName>
        <fullName evidence="1">Uncharacterized protein</fullName>
    </submittedName>
</protein>
<dbReference type="AlphaFoldDB" id="A0A370KDL9"/>
<name>A0A370KDL9_9HYPH</name>